<dbReference type="PANTHER" id="PTHR28243:SF1">
    <property type="entry name" value="PYRIDOXAMINE 5'-PHOSPHATE OXIDASE ALR4036 FAMILY FMN-BINDING DOMAIN-CONTAINING PROTEIN"/>
    <property type="match status" value="1"/>
</dbReference>
<dbReference type="AlphaFoldDB" id="A0A420H9S0"/>
<sequence>MSSTKAVLPARWRAEFLNQLSRMPTPEFVFTSLHAAPSDYHVKFVPRARTCVFRGMWTELSVHRNNTADLNEKTYQSDLLAFTSDVRMNKIPEIFSSSSEKVNINSSGGNGPVEALFWIKETKTQWRFKGEAFVVGIDIDDESSSGARTVKRIVGERMRLVNPEAKDRWSWSKELTAHFGNLSPQMRGTFKNPSPGAPISTPIRDRRLKLGQEVDDLYDEVARENFRVIIIKPYEVEKFYLGDLSDPKKLIYTYVGPESGEADGWKDEEVWP</sequence>
<dbReference type="PANTHER" id="PTHR28243">
    <property type="entry name" value="AGL049CP"/>
    <property type="match status" value="1"/>
</dbReference>
<evidence type="ECO:0000313" key="3">
    <source>
        <dbReference type="Proteomes" id="UP000283383"/>
    </source>
</evidence>
<dbReference type="STRING" id="62708.A0A420H9S0"/>
<dbReference type="InterPro" id="IPR024624">
    <property type="entry name" value="Pyridox_Oxase_Alr4036_FMN-bd"/>
</dbReference>
<accession>A0A420H9S0</accession>
<dbReference type="Pfam" id="PF12766">
    <property type="entry name" value="Pyridox_oxase_2"/>
    <property type="match status" value="1"/>
</dbReference>
<dbReference type="EMBL" id="MCBQ01021185">
    <property type="protein sequence ID" value="RKF54158.1"/>
    <property type="molecule type" value="Genomic_DNA"/>
</dbReference>
<dbReference type="SUPFAM" id="SSF50475">
    <property type="entry name" value="FMN-binding split barrel"/>
    <property type="match status" value="1"/>
</dbReference>
<protein>
    <submittedName>
        <fullName evidence="2">Putative zn 2cys6 transcription factor protein</fullName>
    </submittedName>
</protein>
<dbReference type="Gene3D" id="2.30.110.10">
    <property type="entry name" value="Electron Transport, Fmn-binding Protein, Chain A"/>
    <property type="match status" value="1"/>
</dbReference>
<evidence type="ECO:0000313" key="2">
    <source>
        <dbReference type="EMBL" id="RKF54158.1"/>
    </source>
</evidence>
<organism evidence="2 3">
    <name type="scientific">Golovinomyces cichoracearum</name>
    <dbReference type="NCBI Taxonomy" id="62708"/>
    <lineage>
        <taxon>Eukaryota</taxon>
        <taxon>Fungi</taxon>
        <taxon>Dikarya</taxon>
        <taxon>Ascomycota</taxon>
        <taxon>Pezizomycotina</taxon>
        <taxon>Leotiomycetes</taxon>
        <taxon>Erysiphales</taxon>
        <taxon>Erysiphaceae</taxon>
        <taxon>Golovinomyces</taxon>
    </lineage>
</organism>
<name>A0A420H9S0_9PEZI</name>
<proteinExistence type="predicted"/>
<dbReference type="Proteomes" id="UP000283383">
    <property type="component" value="Unassembled WGS sequence"/>
</dbReference>
<feature type="domain" description="Pyridoxamine 5'-phosphate oxidase Alr4036 family FMN-binding" evidence="1">
    <location>
        <begin position="10"/>
        <end position="135"/>
    </location>
</feature>
<dbReference type="GO" id="GO:0010181">
    <property type="term" value="F:FMN binding"/>
    <property type="evidence" value="ECO:0007669"/>
    <property type="project" value="InterPro"/>
</dbReference>
<reference evidence="2 3" key="1">
    <citation type="journal article" date="2018" name="BMC Genomics">
        <title>Comparative genome analyses reveal sequence features reflecting distinct modes of host-adaptation between dicot and monocot powdery mildew.</title>
        <authorList>
            <person name="Wu Y."/>
            <person name="Ma X."/>
            <person name="Pan Z."/>
            <person name="Kale S.D."/>
            <person name="Song Y."/>
            <person name="King H."/>
            <person name="Zhang Q."/>
            <person name="Presley C."/>
            <person name="Deng X."/>
            <person name="Wei C.I."/>
            <person name="Xiao S."/>
        </authorList>
    </citation>
    <scope>NUCLEOTIDE SEQUENCE [LARGE SCALE GENOMIC DNA]</scope>
    <source>
        <strain evidence="2">UMSG3</strain>
    </source>
</reference>
<evidence type="ECO:0000259" key="1">
    <source>
        <dbReference type="Pfam" id="PF12766"/>
    </source>
</evidence>
<keyword evidence="3" id="KW-1185">Reference proteome</keyword>
<gene>
    <name evidence="2" type="ORF">GcM3_211021</name>
</gene>
<comment type="caution">
    <text evidence="2">The sequence shown here is derived from an EMBL/GenBank/DDBJ whole genome shotgun (WGS) entry which is preliminary data.</text>
</comment>
<dbReference type="InterPro" id="IPR012349">
    <property type="entry name" value="Split_barrel_FMN-bd"/>
</dbReference>